<proteinExistence type="predicted"/>
<comment type="caution">
    <text evidence="1">The sequence shown here is derived from an EMBL/GenBank/DDBJ whole genome shotgun (WGS) entry which is preliminary data.</text>
</comment>
<reference evidence="1 2" key="1">
    <citation type="journal article" date="2019" name="Int. J. Syst. Evol. Microbiol.">
        <title>The Global Catalogue of Microorganisms (GCM) 10K type strain sequencing project: providing services to taxonomists for standard genome sequencing and annotation.</title>
        <authorList>
            <consortium name="The Broad Institute Genomics Platform"/>
            <consortium name="The Broad Institute Genome Sequencing Center for Infectious Disease"/>
            <person name="Wu L."/>
            <person name="Ma J."/>
        </authorList>
    </citation>
    <scope>NUCLEOTIDE SEQUENCE [LARGE SCALE GENOMIC DNA]</scope>
    <source>
        <strain evidence="1 2">JCM 5052</strain>
    </source>
</reference>
<protein>
    <submittedName>
        <fullName evidence="1">Uncharacterized protein</fullName>
    </submittedName>
</protein>
<sequence length="143" mass="15090">MLCCLTGVSLMRTRIGGCGGPRIRPDTQKVLRNRARSSARLGRVVSPAPFSPSFAAPLVPPPDLPTGTAFRIVTGATFRFLVLSEQGPGDRAAHGHHASVSFRKLAGQKLFRLNLGSALQVPLPVPKGPTAPCHTHPRPVSGS</sequence>
<evidence type="ECO:0000313" key="1">
    <source>
        <dbReference type="EMBL" id="GAA0530811.1"/>
    </source>
</evidence>
<keyword evidence="2" id="KW-1185">Reference proteome</keyword>
<name>A0ABN1D0D0_9ACTN</name>
<gene>
    <name evidence="1" type="ORF">GCM10010390_36270</name>
</gene>
<dbReference type="Proteomes" id="UP001501576">
    <property type="component" value="Unassembled WGS sequence"/>
</dbReference>
<dbReference type="EMBL" id="BAAABZ010000025">
    <property type="protein sequence ID" value="GAA0530811.1"/>
    <property type="molecule type" value="Genomic_DNA"/>
</dbReference>
<organism evidence="1 2">
    <name type="scientific">Streptomyces mordarskii</name>
    <dbReference type="NCBI Taxonomy" id="1226758"/>
    <lineage>
        <taxon>Bacteria</taxon>
        <taxon>Bacillati</taxon>
        <taxon>Actinomycetota</taxon>
        <taxon>Actinomycetes</taxon>
        <taxon>Kitasatosporales</taxon>
        <taxon>Streptomycetaceae</taxon>
        <taxon>Streptomyces</taxon>
    </lineage>
</organism>
<evidence type="ECO:0000313" key="2">
    <source>
        <dbReference type="Proteomes" id="UP001501576"/>
    </source>
</evidence>
<accession>A0ABN1D0D0</accession>